<keyword evidence="3 5" id="KW-1133">Transmembrane helix</keyword>
<evidence type="ECO:0000256" key="3">
    <source>
        <dbReference type="ARBA" id="ARBA00022989"/>
    </source>
</evidence>
<accession>A0A916Q4C5</accession>
<dbReference type="Proteomes" id="UP000613208">
    <property type="component" value="Unassembled WGS sequence"/>
</dbReference>
<feature type="domain" description="ABC-2 type transporter transmembrane" evidence="6">
    <location>
        <begin position="12"/>
        <end position="205"/>
    </location>
</feature>
<comment type="caution">
    <text evidence="7">The sequence shown here is derived from an EMBL/GenBank/DDBJ whole genome shotgun (WGS) entry which is preliminary data.</text>
</comment>
<dbReference type="Pfam" id="PF01061">
    <property type="entry name" value="ABC2_membrane"/>
    <property type="match status" value="1"/>
</dbReference>
<proteinExistence type="predicted"/>
<keyword evidence="8" id="KW-1185">Reference proteome</keyword>
<feature type="transmembrane region" description="Helical" evidence="5">
    <location>
        <begin position="51"/>
        <end position="73"/>
    </location>
</feature>
<keyword evidence="2 5" id="KW-0812">Transmembrane</keyword>
<comment type="subcellular location">
    <subcellularLocation>
        <location evidence="1">Membrane</location>
        <topology evidence="1">Multi-pass membrane protein</topology>
    </subcellularLocation>
</comment>
<feature type="transmembrane region" description="Helical" evidence="5">
    <location>
        <begin position="94"/>
        <end position="121"/>
    </location>
</feature>
<evidence type="ECO:0000259" key="6">
    <source>
        <dbReference type="Pfam" id="PF01061"/>
    </source>
</evidence>
<sequence length="237" mass="26282">MMRRFFYGIILQWKMDLRSKNMLITCYLVPLLFFVLVGEIFLSVMPWTKETLIPTMTIMGVCMGAVIGMPPSLGEIYRTDIRKMYKAGQIPMSYGVLSSAAASLIHLMILSGIICLSAPVIFDVSLPEHLAEYFGKVIVFAAVSLSIGAAIGCGILDQAKIPMVSQMVFLPSIMLSGIMFPAGYLPKTLRMAGGLFPASWAYRWITGEGSFMENFLPMCLIFAVMCVLCAWRLRSLK</sequence>
<evidence type="ECO:0000313" key="7">
    <source>
        <dbReference type="EMBL" id="GFO84184.1"/>
    </source>
</evidence>
<protein>
    <recommendedName>
        <fullName evidence="6">ABC-2 type transporter transmembrane domain-containing protein</fullName>
    </recommendedName>
</protein>
<feature type="transmembrane region" description="Helical" evidence="5">
    <location>
        <begin position="215"/>
        <end position="233"/>
    </location>
</feature>
<dbReference type="GO" id="GO:0016020">
    <property type="term" value="C:membrane"/>
    <property type="evidence" value="ECO:0007669"/>
    <property type="project" value="UniProtKB-SubCell"/>
</dbReference>
<reference evidence="7" key="1">
    <citation type="submission" date="2020-06" db="EMBL/GenBank/DDBJ databases">
        <title>Characterization of fructooligosaccharide metabolism and fructooligosaccharide-degrading enzymes in human commensal butyrate producers.</title>
        <authorList>
            <person name="Tanno H."/>
            <person name="Fujii T."/>
            <person name="Hirano K."/>
            <person name="Maeno S."/>
            <person name="Tonozuka T."/>
            <person name="Sakamoto M."/>
            <person name="Ohkuma M."/>
            <person name="Tochio T."/>
            <person name="Endo A."/>
        </authorList>
    </citation>
    <scope>NUCLEOTIDE SEQUENCE</scope>
    <source>
        <strain evidence="7">JCM 17466</strain>
    </source>
</reference>
<evidence type="ECO:0000256" key="5">
    <source>
        <dbReference type="SAM" id="Phobius"/>
    </source>
</evidence>
<evidence type="ECO:0000256" key="4">
    <source>
        <dbReference type="ARBA" id="ARBA00023136"/>
    </source>
</evidence>
<dbReference type="InterPro" id="IPR013525">
    <property type="entry name" value="ABC2_TM"/>
</dbReference>
<keyword evidence="4 5" id="KW-0472">Membrane</keyword>
<name>A0A916Q4C5_9FIRM</name>
<evidence type="ECO:0000256" key="2">
    <source>
        <dbReference type="ARBA" id="ARBA00022692"/>
    </source>
</evidence>
<feature type="transmembrane region" description="Helical" evidence="5">
    <location>
        <begin position="133"/>
        <end position="156"/>
    </location>
</feature>
<dbReference type="EMBL" id="BLYI01000009">
    <property type="protein sequence ID" value="GFO84184.1"/>
    <property type="molecule type" value="Genomic_DNA"/>
</dbReference>
<feature type="transmembrane region" description="Helical" evidence="5">
    <location>
        <begin position="21"/>
        <end position="45"/>
    </location>
</feature>
<evidence type="ECO:0000313" key="8">
    <source>
        <dbReference type="Proteomes" id="UP000613208"/>
    </source>
</evidence>
<dbReference type="GO" id="GO:0140359">
    <property type="term" value="F:ABC-type transporter activity"/>
    <property type="evidence" value="ECO:0007669"/>
    <property type="project" value="InterPro"/>
</dbReference>
<gene>
    <name evidence="7" type="ORF">ANBU17_05310</name>
</gene>
<feature type="transmembrane region" description="Helical" evidence="5">
    <location>
        <begin position="168"/>
        <end position="185"/>
    </location>
</feature>
<evidence type="ECO:0000256" key="1">
    <source>
        <dbReference type="ARBA" id="ARBA00004141"/>
    </source>
</evidence>
<dbReference type="AlphaFoldDB" id="A0A916Q4C5"/>
<organism evidence="7 8">
    <name type="scientific">Anaerostipes butyraticus</name>
    <dbReference type="NCBI Taxonomy" id="645466"/>
    <lineage>
        <taxon>Bacteria</taxon>
        <taxon>Bacillati</taxon>
        <taxon>Bacillota</taxon>
        <taxon>Clostridia</taxon>
        <taxon>Lachnospirales</taxon>
        <taxon>Lachnospiraceae</taxon>
        <taxon>Anaerostipes</taxon>
    </lineage>
</organism>
<dbReference type="RefSeq" id="WP_308805582.1">
    <property type="nucleotide sequence ID" value="NZ_BLYI01000009.1"/>
</dbReference>